<keyword evidence="2" id="KW-1133">Transmembrane helix</keyword>
<dbReference type="InterPro" id="IPR005754">
    <property type="entry name" value="Sortase"/>
</dbReference>
<dbReference type="EMBL" id="LBTX01000019">
    <property type="protein sequence ID" value="KKQ49090.1"/>
    <property type="molecule type" value="Genomic_DNA"/>
</dbReference>
<protein>
    <submittedName>
        <fullName evidence="3">Sortase family protein</fullName>
    </submittedName>
</protein>
<dbReference type="Proteomes" id="UP000034231">
    <property type="component" value="Unassembled WGS sequence"/>
</dbReference>
<name>A0A0G0IDR0_9BACT</name>
<accession>A0A0G0IDR0</accession>
<feature type="transmembrane region" description="Helical" evidence="2">
    <location>
        <begin position="16"/>
        <end position="37"/>
    </location>
</feature>
<comment type="caution">
    <text evidence="3">The sequence shown here is derived from an EMBL/GenBank/DDBJ whole genome shotgun (WGS) entry which is preliminary data.</text>
</comment>
<evidence type="ECO:0000256" key="1">
    <source>
        <dbReference type="ARBA" id="ARBA00022801"/>
    </source>
</evidence>
<dbReference type="AlphaFoldDB" id="A0A0G0IDR0"/>
<gene>
    <name evidence="3" type="ORF">US68_C0019G0009</name>
</gene>
<keyword evidence="1" id="KW-0378">Hydrolase</keyword>
<organism evidence="3 4">
    <name type="scientific">Candidatus Shapirobacteria bacterium GW2011_GWE1_38_10</name>
    <dbReference type="NCBI Taxonomy" id="1618488"/>
    <lineage>
        <taxon>Bacteria</taxon>
        <taxon>Candidatus Shapironibacteriota</taxon>
    </lineage>
</organism>
<keyword evidence="2" id="KW-0812">Transmembrane</keyword>
<proteinExistence type="predicted"/>
<dbReference type="NCBIfam" id="TIGR01076">
    <property type="entry name" value="sortase_fam"/>
    <property type="match status" value="1"/>
</dbReference>
<dbReference type="GO" id="GO:0016787">
    <property type="term" value="F:hydrolase activity"/>
    <property type="evidence" value="ECO:0007669"/>
    <property type="project" value="UniProtKB-KW"/>
</dbReference>
<reference evidence="3 4" key="1">
    <citation type="journal article" date="2015" name="Nature">
        <title>rRNA introns, odd ribosomes, and small enigmatic genomes across a large radiation of phyla.</title>
        <authorList>
            <person name="Brown C.T."/>
            <person name="Hug L.A."/>
            <person name="Thomas B.C."/>
            <person name="Sharon I."/>
            <person name="Castelle C.J."/>
            <person name="Singh A."/>
            <person name="Wilkins M.J."/>
            <person name="Williams K.H."/>
            <person name="Banfield J.F."/>
        </authorList>
    </citation>
    <scope>NUCLEOTIDE SEQUENCE [LARGE SCALE GENOMIC DNA]</scope>
</reference>
<evidence type="ECO:0000313" key="3">
    <source>
        <dbReference type="EMBL" id="KKQ49090.1"/>
    </source>
</evidence>
<keyword evidence="2" id="KW-0472">Membrane</keyword>
<dbReference type="InterPro" id="IPR023365">
    <property type="entry name" value="Sortase_dom-sf"/>
</dbReference>
<sequence>MLPLKRNELVTKASRFLGYFLVVSAVFILVRTFYPVFSAEVSYQTSKIITKKPEVVPINTDFSIVIPKINVNSGVIKNVDPNNSSEYQKALTKGVAHARGSGLPGFPGNTFIFAHSANSWYQANQYNAIFYLTDKLVVGDEITVYYEGSKYLYTVNEKKIVKSSDISYLTGFTSIQTLTLMTCWPPGTTLNRLVVTAAR</sequence>
<dbReference type="Gene3D" id="2.40.260.10">
    <property type="entry name" value="Sortase"/>
    <property type="match status" value="1"/>
</dbReference>
<dbReference type="SUPFAM" id="SSF63817">
    <property type="entry name" value="Sortase"/>
    <property type="match status" value="1"/>
</dbReference>
<dbReference type="Pfam" id="PF04203">
    <property type="entry name" value="Sortase"/>
    <property type="match status" value="1"/>
</dbReference>
<evidence type="ECO:0000313" key="4">
    <source>
        <dbReference type="Proteomes" id="UP000034231"/>
    </source>
</evidence>
<evidence type="ECO:0000256" key="2">
    <source>
        <dbReference type="SAM" id="Phobius"/>
    </source>
</evidence>